<name>A0ABV1LW16_9BURK</name>
<evidence type="ECO:0000313" key="1">
    <source>
        <dbReference type="EMBL" id="MEQ5842981.1"/>
    </source>
</evidence>
<accession>A0ABV1LW16</accession>
<organism evidence="1 2">
    <name type="scientific">Paraburkholderia acidicola</name>
    <dbReference type="NCBI Taxonomy" id="1912599"/>
    <lineage>
        <taxon>Bacteria</taxon>
        <taxon>Pseudomonadati</taxon>
        <taxon>Pseudomonadota</taxon>
        <taxon>Betaproteobacteria</taxon>
        <taxon>Burkholderiales</taxon>
        <taxon>Burkholderiaceae</taxon>
        <taxon>Paraburkholderia</taxon>
    </lineage>
</organism>
<sequence length="73" mass="8729">MNIVQEGRLTGAFTGFKDQNTIFEFANGRKWRQKSYRYMYRYAYRPEAKVVEDGGRYMLYVEGMDEAIEVRRA</sequence>
<comment type="caution">
    <text evidence="1">The sequence shown here is derived from an EMBL/GenBank/DDBJ whole genome shotgun (WGS) entry which is preliminary data.</text>
</comment>
<keyword evidence="2" id="KW-1185">Reference proteome</keyword>
<reference evidence="1 2" key="1">
    <citation type="journal article" date="2024" name="Chem. Sci.">
        <title>Discovery of a lagriamide polyketide by integrated genome mining, isotopic labeling, and untargeted metabolomics.</title>
        <authorList>
            <person name="Fergusson C.H."/>
            <person name="Saulog J."/>
            <person name="Paulo B.S."/>
            <person name="Wilson D.M."/>
            <person name="Liu D.Y."/>
            <person name="Morehouse N.J."/>
            <person name="Waterworth S."/>
            <person name="Barkei J."/>
            <person name="Gray C.A."/>
            <person name="Kwan J.C."/>
            <person name="Eustaquio A.S."/>
            <person name="Linington R.G."/>
        </authorList>
    </citation>
    <scope>NUCLEOTIDE SEQUENCE [LARGE SCALE GENOMIC DNA]</scope>
    <source>
        <strain evidence="1 2">RL17-338-BIF-B</strain>
    </source>
</reference>
<protein>
    <submittedName>
        <fullName evidence="1">Uncharacterized protein</fullName>
    </submittedName>
</protein>
<dbReference type="RefSeq" id="WP_349544726.1">
    <property type="nucleotide sequence ID" value="NZ_JAOALG010000002.1"/>
</dbReference>
<dbReference type="EMBL" id="JAOALG010000002">
    <property type="protein sequence ID" value="MEQ5842981.1"/>
    <property type="molecule type" value="Genomic_DNA"/>
</dbReference>
<proteinExistence type="predicted"/>
<dbReference type="Proteomes" id="UP001469089">
    <property type="component" value="Unassembled WGS sequence"/>
</dbReference>
<gene>
    <name evidence="1" type="ORF">N0A02_26350</name>
</gene>
<evidence type="ECO:0000313" key="2">
    <source>
        <dbReference type="Proteomes" id="UP001469089"/>
    </source>
</evidence>